<dbReference type="NCBIfam" id="NF009834">
    <property type="entry name" value="PRK13309.1"/>
    <property type="match status" value="1"/>
</dbReference>
<comment type="cofactor">
    <cofactor evidence="6 9">
        <name>Ni cation</name>
        <dbReference type="ChEBI" id="CHEBI:25516"/>
    </cofactor>
    <text evidence="6 9">Binds 2 nickel ions per subunit.</text>
</comment>
<evidence type="ECO:0000256" key="10">
    <source>
        <dbReference type="RuleBase" id="RU004158"/>
    </source>
</evidence>
<dbReference type="Proteomes" id="UP001500655">
    <property type="component" value="Unassembled WGS sequence"/>
</dbReference>
<feature type="binding site" description="via carbamate group" evidence="6">
    <location>
        <position position="222"/>
    </location>
    <ligand>
        <name>Ni(2+)</name>
        <dbReference type="ChEBI" id="CHEBI:49786"/>
        <label>2</label>
    </ligand>
</feature>
<evidence type="ECO:0000256" key="1">
    <source>
        <dbReference type="ARBA" id="ARBA00004897"/>
    </source>
</evidence>
<dbReference type="CDD" id="cd00375">
    <property type="entry name" value="Urease_alpha"/>
    <property type="match status" value="1"/>
</dbReference>
<evidence type="ECO:0000256" key="6">
    <source>
        <dbReference type="HAMAP-Rule" id="MF_01953"/>
    </source>
</evidence>
<dbReference type="PROSITE" id="PS01120">
    <property type="entry name" value="UREASE_1"/>
    <property type="match status" value="1"/>
</dbReference>
<organism evidence="12 13">
    <name type="scientific">Luedemannella helvata</name>
    <dbReference type="NCBI Taxonomy" id="349315"/>
    <lineage>
        <taxon>Bacteria</taxon>
        <taxon>Bacillati</taxon>
        <taxon>Actinomycetota</taxon>
        <taxon>Actinomycetes</taxon>
        <taxon>Micromonosporales</taxon>
        <taxon>Micromonosporaceae</taxon>
        <taxon>Luedemannella</taxon>
    </lineage>
</organism>
<evidence type="ECO:0000313" key="12">
    <source>
        <dbReference type="EMBL" id="GAA1763361.1"/>
    </source>
</evidence>
<dbReference type="Pfam" id="PF00449">
    <property type="entry name" value="Urease_alpha"/>
    <property type="match status" value="1"/>
</dbReference>
<dbReference type="PROSITE" id="PS00145">
    <property type="entry name" value="UREASE_2"/>
    <property type="match status" value="1"/>
</dbReference>
<protein>
    <recommendedName>
        <fullName evidence="6 7">Urease subunit alpha</fullName>
        <ecNumber evidence="6 7">3.5.1.5</ecNumber>
    </recommendedName>
    <alternativeName>
        <fullName evidence="6">Urea amidohydrolase subunit alpha</fullName>
    </alternativeName>
</protein>
<dbReference type="SUPFAM" id="SSF51338">
    <property type="entry name" value="Composite domain of metallo-dependent hydrolases"/>
    <property type="match status" value="2"/>
</dbReference>
<dbReference type="RefSeq" id="WP_344083488.1">
    <property type="nucleotide sequence ID" value="NZ_BAAALS010000019.1"/>
</dbReference>
<dbReference type="Gene3D" id="2.30.40.10">
    <property type="entry name" value="Urease, subunit C, domain 1"/>
    <property type="match status" value="1"/>
</dbReference>
<dbReference type="Gene3D" id="3.20.20.140">
    <property type="entry name" value="Metal-dependent hydrolases"/>
    <property type="match status" value="1"/>
</dbReference>
<dbReference type="PANTHER" id="PTHR43440">
    <property type="entry name" value="UREASE"/>
    <property type="match status" value="1"/>
</dbReference>
<evidence type="ECO:0000259" key="11">
    <source>
        <dbReference type="PROSITE" id="PS51368"/>
    </source>
</evidence>
<feature type="binding site" evidence="6">
    <location>
        <position position="141"/>
    </location>
    <ligand>
        <name>Ni(2+)</name>
        <dbReference type="ChEBI" id="CHEBI:49786"/>
        <label>1</label>
    </ligand>
</feature>
<sequence length="572" mass="60382">MSRISRQQYSDLFGPTVGDKIRLADTDLFVEVERDLRVLGDEAVYGGGKTLRDGMGLDNQLTNSAGALDLVITNVVIVDAVQGVVKADVGIKDGKIVGIGKAGNPATMEGVTPELAVGAATDAISGEHLILTAAGMDAHVHYISPQQAYAALSNGVTTLWGGGVGPTDGTNGTTITSGVWNLERMLRSVEAVPINMGFLGKGNCSGREPLVEQIKAGAAGLKVHEDWGTTSAAIRAALSVADDFDIQVSIHTDTLNEAGFVEDTIAAFEGRTIHTFHTEGAGGGHAPDIMKVAGELNVLPSSTNPTLPFGVNSQAELFDMIMVCHNLNPKIPSDVAFAESRVRAETIAAESVLHDLGVISMVSSDSQAMGRVGENWLRALQIANTMKAARGSLPEDAPGNDNFRVLRYVAKVTINPAITQGISHVLGSVEVGKMADLVLWEPAFFGAKPKMVIKGGMISWAVMGDPNASLPTPQPVLYRPMFGAYGAALTDTCVTFVSRAGFDAGVAERLELHRQVIPVSGTRTLTKRDMVRNGNTPRIDVDPETFAVKVDGEHATAPPAESVPLAQMYFFS</sequence>
<feature type="modified residue" description="N6-carboxylysine" evidence="6">
    <location>
        <position position="222"/>
    </location>
</feature>
<evidence type="ECO:0000256" key="2">
    <source>
        <dbReference type="ARBA" id="ARBA00022596"/>
    </source>
</evidence>
<comment type="subcellular location">
    <subcellularLocation>
        <location evidence="6 8">Cytoplasm</location>
    </subcellularLocation>
</comment>
<reference evidence="13" key="1">
    <citation type="journal article" date="2019" name="Int. J. Syst. Evol. Microbiol.">
        <title>The Global Catalogue of Microorganisms (GCM) 10K type strain sequencing project: providing services to taxonomists for standard genome sequencing and annotation.</title>
        <authorList>
            <consortium name="The Broad Institute Genomics Platform"/>
            <consortium name="The Broad Institute Genome Sequencing Center for Infectious Disease"/>
            <person name="Wu L."/>
            <person name="Ma J."/>
        </authorList>
    </citation>
    <scope>NUCLEOTIDE SEQUENCE [LARGE SCALE GENOMIC DNA]</scope>
    <source>
        <strain evidence="13">JCM 13249</strain>
    </source>
</reference>
<dbReference type="InterPro" id="IPR029754">
    <property type="entry name" value="Urease_Ni-bd"/>
</dbReference>
<feature type="binding site" evidence="6 8">
    <location>
        <position position="224"/>
    </location>
    <ligand>
        <name>substrate</name>
    </ligand>
</feature>
<keyword evidence="3 6" id="KW-0479">Metal-binding</keyword>
<feature type="domain" description="Urease" evidence="11">
    <location>
        <begin position="134"/>
        <end position="572"/>
    </location>
</feature>
<dbReference type="Pfam" id="PF01979">
    <property type="entry name" value="Amidohydro_1"/>
    <property type="match status" value="1"/>
</dbReference>
<feature type="binding site" description="via carbamate group" evidence="6">
    <location>
        <position position="222"/>
    </location>
    <ligand>
        <name>Ni(2+)</name>
        <dbReference type="ChEBI" id="CHEBI:49786"/>
        <label>1</label>
    </ligand>
</feature>
<dbReference type="InterPro" id="IPR006680">
    <property type="entry name" value="Amidohydro-rel"/>
</dbReference>
<dbReference type="PANTHER" id="PTHR43440:SF1">
    <property type="entry name" value="UREASE"/>
    <property type="match status" value="1"/>
</dbReference>
<proteinExistence type="inferred from homology"/>
<dbReference type="NCBIfam" id="NF009686">
    <property type="entry name" value="PRK13207.1"/>
    <property type="match status" value="1"/>
</dbReference>
<keyword evidence="13" id="KW-1185">Reference proteome</keyword>
<comment type="PTM">
    <text evidence="6">Carboxylation allows a single lysine to coordinate two nickel ions.</text>
</comment>
<dbReference type="InterPro" id="IPR011059">
    <property type="entry name" value="Metal-dep_hydrolase_composite"/>
</dbReference>
<keyword evidence="6 8" id="KW-0963">Cytoplasm</keyword>
<comment type="similarity">
    <text evidence="6 10">Belongs to the metallo-dependent hydrolases superfamily. Urease alpha subunit family.</text>
</comment>
<dbReference type="InterPro" id="IPR032466">
    <property type="entry name" value="Metal_Hydrolase"/>
</dbReference>
<dbReference type="PRINTS" id="PR01752">
    <property type="entry name" value="UREASE"/>
</dbReference>
<evidence type="ECO:0000256" key="8">
    <source>
        <dbReference type="PROSITE-ProRule" id="PRU00700"/>
    </source>
</evidence>
<dbReference type="InterPro" id="IPR005848">
    <property type="entry name" value="Urease_asu"/>
</dbReference>
<feature type="binding site" evidence="6">
    <location>
        <position position="251"/>
    </location>
    <ligand>
        <name>Ni(2+)</name>
        <dbReference type="ChEBI" id="CHEBI:49786"/>
        <label>2</label>
    </ligand>
</feature>
<comment type="pathway">
    <text evidence="1 6">Nitrogen metabolism; urea degradation; CO(2) and NH(3) from urea (urease route): step 1/1.</text>
</comment>
<dbReference type="InterPro" id="IPR011612">
    <property type="entry name" value="Urease_alpha_N_dom"/>
</dbReference>
<comment type="subunit">
    <text evidence="6">Heterotrimer of UreA (gamma), UreB (beta) and UreC (alpha) subunits. Three heterotrimers associate to form the active enzyme.</text>
</comment>
<dbReference type="InterPro" id="IPR017951">
    <property type="entry name" value="Urease_asu_c"/>
</dbReference>
<accession>A0ABP4WYY1</accession>
<dbReference type="InterPro" id="IPR050112">
    <property type="entry name" value="Urease_alpha_subunit"/>
</dbReference>
<evidence type="ECO:0000256" key="3">
    <source>
        <dbReference type="ARBA" id="ARBA00022723"/>
    </source>
</evidence>
<evidence type="ECO:0000256" key="4">
    <source>
        <dbReference type="ARBA" id="ARBA00022801"/>
    </source>
</evidence>
<evidence type="ECO:0000256" key="5">
    <source>
        <dbReference type="ARBA" id="ARBA00047778"/>
    </source>
</evidence>
<evidence type="ECO:0000256" key="9">
    <source>
        <dbReference type="RuleBase" id="RU000510"/>
    </source>
</evidence>
<dbReference type="SUPFAM" id="SSF51556">
    <property type="entry name" value="Metallo-dependent hydrolases"/>
    <property type="match status" value="1"/>
</dbReference>
<keyword evidence="4 6" id="KW-0378">Hydrolase</keyword>
<dbReference type="PROSITE" id="PS51368">
    <property type="entry name" value="UREASE_3"/>
    <property type="match status" value="1"/>
</dbReference>
<dbReference type="InterPro" id="IPR017950">
    <property type="entry name" value="Urease_AS"/>
</dbReference>
<dbReference type="EC" id="3.5.1.5" evidence="6 7"/>
<dbReference type="NCBIfam" id="TIGR01792">
    <property type="entry name" value="urease_alph"/>
    <property type="match status" value="1"/>
</dbReference>
<evidence type="ECO:0000256" key="7">
    <source>
        <dbReference type="NCBIfam" id="TIGR01792"/>
    </source>
</evidence>
<feature type="binding site" evidence="6">
    <location>
        <position position="277"/>
    </location>
    <ligand>
        <name>Ni(2+)</name>
        <dbReference type="ChEBI" id="CHEBI:49786"/>
        <label>2</label>
    </ligand>
</feature>
<feature type="binding site" evidence="6">
    <location>
        <position position="139"/>
    </location>
    <ligand>
        <name>Ni(2+)</name>
        <dbReference type="ChEBI" id="CHEBI:49786"/>
        <label>1</label>
    </ligand>
</feature>
<feature type="binding site" evidence="6">
    <location>
        <position position="365"/>
    </location>
    <ligand>
        <name>Ni(2+)</name>
        <dbReference type="ChEBI" id="CHEBI:49786"/>
        <label>1</label>
    </ligand>
</feature>
<dbReference type="HAMAP" id="MF_01953">
    <property type="entry name" value="Urease_alpha"/>
    <property type="match status" value="1"/>
</dbReference>
<evidence type="ECO:0000313" key="13">
    <source>
        <dbReference type="Proteomes" id="UP001500655"/>
    </source>
</evidence>
<gene>
    <name evidence="6" type="primary">ureC</name>
    <name evidence="12" type="ORF">GCM10009681_37990</name>
</gene>
<feature type="active site" description="Proton donor" evidence="6 8">
    <location>
        <position position="325"/>
    </location>
</feature>
<keyword evidence="2 6" id="KW-0533">Nickel</keyword>
<name>A0ABP4WYY1_9ACTN</name>
<dbReference type="EMBL" id="BAAALS010000019">
    <property type="protein sequence ID" value="GAA1763361.1"/>
    <property type="molecule type" value="Genomic_DNA"/>
</dbReference>
<comment type="caution">
    <text evidence="12">The sequence shown here is derived from an EMBL/GenBank/DDBJ whole genome shotgun (WGS) entry which is preliminary data.</text>
</comment>
<comment type="catalytic activity">
    <reaction evidence="5 6 9">
        <text>urea + 2 H2O + H(+) = hydrogencarbonate + 2 NH4(+)</text>
        <dbReference type="Rhea" id="RHEA:20557"/>
        <dbReference type="ChEBI" id="CHEBI:15377"/>
        <dbReference type="ChEBI" id="CHEBI:15378"/>
        <dbReference type="ChEBI" id="CHEBI:16199"/>
        <dbReference type="ChEBI" id="CHEBI:17544"/>
        <dbReference type="ChEBI" id="CHEBI:28938"/>
        <dbReference type="EC" id="3.5.1.5"/>
    </reaction>
</comment>